<accession>A0A811UA99</accession>
<evidence type="ECO:0000313" key="3">
    <source>
        <dbReference type="Proteomes" id="UP000606786"/>
    </source>
</evidence>
<reference evidence="2" key="1">
    <citation type="submission" date="2020-11" db="EMBL/GenBank/DDBJ databases">
        <authorList>
            <person name="Whitehead M."/>
        </authorList>
    </citation>
    <scope>NUCLEOTIDE SEQUENCE</scope>
    <source>
        <strain evidence="2">EGII</strain>
    </source>
</reference>
<dbReference type="EMBL" id="CAJHJT010000001">
    <property type="protein sequence ID" value="CAD6995761.1"/>
    <property type="molecule type" value="Genomic_DNA"/>
</dbReference>
<evidence type="ECO:0000313" key="2">
    <source>
        <dbReference type="EMBL" id="CAD6995761.1"/>
    </source>
</evidence>
<feature type="region of interest" description="Disordered" evidence="1">
    <location>
        <begin position="67"/>
        <end position="151"/>
    </location>
</feature>
<evidence type="ECO:0000256" key="1">
    <source>
        <dbReference type="SAM" id="MobiDB-lite"/>
    </source>
</evidence>
<name>A0A811UA99_CERCA</name>
<feature type="compositionally biased region" description="Basic residues" evidence="1">
    <location>
        <begin position="86"/>
        <end position="95"/>
    </location>
</feature>
<keyword evidence="3" id="KW-1185">Reference proteome</keyword>
<protein>
    <submittedName>
        <fullName evidence="2">(Mediterranean fruit fly) hypothetical protein</fullName>
    </submittedName>
</protein>
<dbReference type="AlphaFoldDB" id="A0A811UA99"/>
<dbReference type="OrthoDB" id="10057795at2759"/>
<gene>
    <name evidence="2" type="ORF">CCAP1982_LOCUS4464</name>
</gene>
<feature type="region of interest" description="Disordered" evidence="1">
    <location>
        <begin position="241"/>
        <end position="267"/>
    </location>
</feature>
<comment type="caution">
    <text evidence="2">The sequence shown here is derived from an EMBL/GenBank/DDBJ whole genome shotgun (WGS) entry which is preliminary data.</text>
</comment>
<feature type="compositionally biased region" description="Low complexity" evidence="1">
    <location>
        <begin position="69"/>
        <end position="82"/>
    </location>
</feature>
<dbReference type="Proteomes" id="UP000606786">
    <property type="component" value="Unassembled WGS sequence"/>
</dbReference>
<proteinExistence type="predicted"/>
<feature type="compositionally biased region" description="Polar residues" evidence="1">
    <location>
        <begin position="108"/>
        <end position="120"/>
    </location>
</feature>
<feature type="compositionally biased region" description="Low complexity" evidence="1">
    <location>
        <begin position="128"/>
        <end position="141"/>
    </location>
</feature>
<feature type="compositionally biased region" description="Basic residues" evidence="1">
    <location>
        <begin position="177"/>
        <end position="193"/>
    </location>
</feature>
<feature type="region of interest" description="Disordered" evidence="1">
    <location>
        <begin position="169"/>
        <end position="207"/>
    </location>
</feature>
<sequence length="446" mass="49141">MRLLRLPQTAGNADDVAGAQLTRDIIIASPLDQQQQQPHQQQQQQHQHPYHNISAMHIVDVQQLKMAKSKAANKNNTPTTTTGCSNRRRKQHKTKTAQQLHDDGRELSQYNYNNKPQLQQEQEHHRSTTTTTTTTTGTATGLMVKSRSLERYTKPPHATLLAMEQEAAYTPTLNTSPRRRFLSPFKSLKRRSRSSSSSGGGSSRCDSRDVAVAAMLAIQREQDQPEQRSVEQFATAQTLLQQHAAKRSQHLHSTSSQSGDSGTGGTELEMELQDCSRTSAAASSQLSLSFSQLSSGADGDGEVDDDSSSDVVANVNTNVNVREEQQVAAQSLTCKRRSSTENQTVQHVANVVVQQTESPIILTEKLVVAYNDDNGDNDDMADETSNFGVTVDDLDASFAEESLYTIGNITLVDDTYSNYDPKNDAERMFLQVVGILRDENEVGFGI</sequence>
<organism evidence="2 3">
    <name type="scientific">Ceratitis capitata</name>
    <name type="common">Mediterranean fruit fly</name>
    <name type="synonym">Tephritis capitata</name>
    <dbReference type="NCBI Taxonomy" id="7213"/>
    <lineage>
        <taxon>Eukaryota</taxon>
        <taxon>Metazoa</taxon>
        <taxon>Ecdysozoa</taxon>
        <taxon>Arthropoda</taxon>
        <taxon>Hexapoda</taxon>
        <taxon>Insecta</taxon>
        <taxon>Pterygota</taxon>
        <taxon>Neoptera</taxon>
        <taxon>Endopterygota</taxon>
        <taxon>Diptera</taxon>
        <taxon>Brachycera</taxon>
        <taxon>Muscomorpha</taxon>
        <taxon>Tephritoidea</taxon>
        <taxon>Tephritidae</taxon>
        <taxon>Ceratitis</taxon>
        <taxon>Ceratitis</taxon>
    </lineage>
</organism>